<reference evidence="2 3" key="1">
    <citation type="submission" date="2017-04" db="EMBL/GenBank/DDBJ databases">
        <title>Complete Genome Sequence of Bacillus thuringiensis type Strain ATCC 10792.</title>
        <authorList>
            <person name="Oh D.-H."/>
            <person name="Park B.-J."/>
            <person name="Shuai W."/>
            <person name="Chelliah R."/>
        </authorList>
    </citation>
    <scope>NUCLEOTIDE SEQUENCE [LARGE SCALE GENOMIC DNA]</scope>
    <source>
        <strain evidence="2 3">ATCC 10792</strain>
        <plasmid evidence="2 3">poh2</plasmid>
    </source>
</reference>
<feature type="transmembrane region" description="Helical" evidence="1">
    <location>
        <begin position="47"/>
        <end position="69"/>
    </location>
</feature>
<proteinExistence type="predicted"/>
<sequence length="135" mass="16286">MRTFFVKRLFGYPLLYAFIWYYLYQNFTDLYFVNIAVRQINSIVREFPFIYSNMSTYFILFGFIFGYIYSTISTLVKAREFRGILFVCVLSTKTLFAIITIPFGIIMFFVECMSLIIIMTSLFLFRNMKYRYLVN</sequence>
<keyword evidence="3" id="KW-1185">Reference proteome</keyword>
<evidence type="ECO:0000256" key="1">
    <source>
        <dbReference type="SAM" id="Phobius"/>
    </source>
</evidence>
<feature type="transmembrane region" description="Helical" evidence="1">
    <location>
        <begin position="81"/>
        <end position="99"/>
    </location>
</feature>
<accession>A0A1W6WYM0</accession>
<evidence type="ECO:0000313" key="3">
    <source>
        <dbReference type="Proteomes" id="UP000194143"/>
    </source>
</evidence>
<feature type="transmembrane region" description="Helical" evidence="1">
    <location>
        <begin position="105"/>
        <end position="125"/>
    </location>
</feature>
<geneLocation type="plasmid" evidence="2 3">
    <name>poh2</name>
</geneLocation>
<feature type="transmembrane region" description="Helical" evidence="1">
    <location>
        <begin position="9"/>
        <end position="27"/>
    </location>
</feature>
<keyword evidence="1" id="KW-0812">Transmembrane</keyword>
<keyword evidence="1" id="KW-1133">Transmembrane helix</keyword>
<keyword evidence="2" id="KW-0614">Plasmid</keyword>
<gene>
    <name evidence="2" type="ORF">CAB88_32135</name>
</gene>
<evidence type="ECO:0000313" key="2">
    <source>
        <dbReference type="EMBL" id="ARP61657.1"/>
    </source>
</evidence>
<organism evidence="2 3">
    <name type="scientific">Bacillus thuringiensis</name>
    <dbReference type="NCBI Taxonomy" id="1428"/>
    <lineage>
        <taxon>Bacteria</taxon>
        <taxon>Bacillati</taxon>
        <taxon>Bacillota</taxon>
        <taxon>Bacilli</taxon>
        <taxon>Bacillales</taxon>
        <taxon>Bacillaceae</taxon>
        <taxon>Bacillus</taxon>
        <taxon>Bacillus cereus group</taxon>
    </lineage>
</organism>
<dbReference type="EMBL" id="CP021063">
    <property type="protein sequence ID" value="ARP61657.1"/>
    <property type="molecule type" value="Genomic_DNA"/>
</dbReference>
<keyword evidence="1" id="KW-0472">Membrane</keyword>
<dbReference type="Proteomes" id="UP000194143">
    <property type="component" value="Plasmid poh2"/>
</dbReference>
<name>A0A1W6WYM0_BACTU</name>
<protein>
    <submittedName>
        <fullName evidence="2">Uncharacterized protein</fullName>
    </submittedName>
</protein>
<dbReference type="AlphaFoldDB" id="A0A1W6WYM0"/>